<dbReference type="CDD" id="cd01855">
    <property type="entry name" value="YqeH"/>
    <property type="match status" value="1"/>
</dbReference>
<dbReference type="Gene3D" id="3.40.50.300">
    <property type="entry name" value="P-loop containing nucleotide triphosphate hydrolases"/>
    <property type="match status" value="1"/>
</dbReference>
<dbReference type="AlphaFoldDB" id="S8CCN1"/>
<dbReference type="PANTHER" id="PTHR46434">
    <property type="entry name" value="GENETIC INTERACTOR OF PROHIBITINS 3, MITOCHONDRIAL"/>
    <property type="match status" value="1"/>
</dbReference>
<dbReference type="OrthoDB" id="1696305at2759"/>
<dbReference type="GO" id="GO:0005739">
    <property type="term" value="C:mitochondrion"/>
    <property type="evidence" value="ECO:0007669"/>
    <property type="project" value="TreeGrafter"/>
</dbReference>
<dbReference type="InterPro" id="IPR050896">
    <property type="entry name" value="Mito_lipid_metab_GTPase"/>
</dbReference>
<gene>
    <name evidence="3" type="ORF">M569_10062</name>
</gene>
<sequence length="565" mass="61931">MMAARNLSSSSTLKKLIAPFSSYSLRRRRIVTVPPSSTAIEPLPPPPPPPFLRSNLVSTSRDGNYDEKSSLPVCPGCGIRTQNSDPKQPGYFIHPSPKPPDYKRFKRMIIIAPVSDQSQASRLLKTAAGLQKIEDDDRKVFDEMPPKPQPPPTVCSRCHSLRHYRRVKDPAVENLLPDFDFDHTVGRRLSSAGGARTVILLLADAADFDGSFPRRAAASIFDAVRENSSSWKEGKSGNVPRVLLILTKIDLLPHRSGNVSPTRLDHWVRTRGREGGAAGKLAGVHLVSAPKGWGIKTLVDDVVRLSGERGNVWVLGAQNAGKSTLINAMAKSLDTTTKTTHLTEASVPGTTLGILRMEGVLPGKAKLFDTPGLLHPHQISTRLTAEERKLVSIDKELKPRTYRIRVDHSVHIGGLVRLDLEASAVDSVYVTVWASPLIPLHMGRTENAAVMSRQHFGRQLQPPIGEGRVEEMGKWVKKEFDIKGERWDSSSVDVAVAGVGWFAIGLKGGCRVSVWTYEGVDVVARNSLLPQRSNRFEVAGFTVNEIVSKADRATSKKQKLSPCPL</sequence>
<evidence type="ECO:0000259" key="2">
    <source>
        <dbReference type="Pfam" id="PF21516"/>
    </source>
</evidence>
<keyword evidence="4" id="KW-1185">Reference proteome</keyword>
<dbReference type="InterPro" id="IPR027417">
    <property type="entry name" value="P-loop_NTPase"/>
</dbReference>
<reference evidence="3 4" key="1">
    <citation type="journal article" date="2013" name="BMC Genomics">
        <title>The miniature genome of a carnivorous plant Genlisea aurea contains a low number of genes and short non-coding sequences.</title>
        <authorList>
            <person name="Leushkin E.V."/>
            <person name="Sutormin R.A."/>
            <person name="Nabieva E.R."/>
            <person name="Penin A.A."/>
            <person name="Kondrashov A.S."/>
            <person name="Logacheva M.D."/>
        </authorList>
    </citation>
    <scope>NUCLEOTIDE SEQUENCE [LARGE SCALE GENOMIC DNA]</scope>
</reference>
<evidence type="ECO:0000313" key="4">
    <source>
        <dbReference type="Proteomes" id="UP000015453"/>
    </source>
</evidence>
<evidence type="ECO:0000259" key="1">
    <source>
        <dbReference type="Pfam" id="PF01926"/>
    </source>
</evidence>
<dbReference type="Pfam" id="PF01926">
    <property type="entry name" value="MMR_HSR1"/>
    <property type="match status" value="1"/>
</dbReference>
<dbReference type="Pfam" id="PF21516">
    <property type="entry name" value="YqeH-like_C"/>
    <property type="match status" value="1"/>
</dbReference>
<feature type="domain" description="G" evidence="1">
    <location>
        <begin position="312"/>
        <end position="382"/>
    </location>
</feature>
<comment type="caution">
    <text evidence="3">The sequence shown here is derived from an EMBL/GenBank/DDBJ whole genome shotgun (WGS) entry which is preliminary data.</text>
</comment>
<evidence type="ECO:0000313" key="3">
    <source>
        <dbReference type="EMBL" id="EPS64719.1"/>
    </source>
</evidence>
<dbReference type="SUPFAM" id="SSF52540">
    <property type="entry name" value="P-loop containing nucleoside triphosphate hydrolases"/>
    <property type="match status" value="1"/>
</dbReference>
<protein>
    <submittedName>
        <fullName evidence="3">Uncharacterized protein</fullName>
    </submittedName>
</protein>
<dbReference type="Proteomes" id="UP000015453">
    <property type="component" value="Unassembled WGS sequence"/>
</dbReference>
<dbReference type="EMBL" id="AUSU01004653">
    <property type="protein sequence ID" value="EPS64719.1"/>
    <property type="molecule type" value="Genomic_DNA"/>
</dbReference>
<feature type="domain" description="NOA1/YqeH-like C-terminal" evidence="2">
    <location>
        <begin position="430"/>
        <end position="528"/>
    </location>
</feature>
<dbReference type="InterPro" id="IPR048422">
    <property type="entry name" value="NOA1/YqeH-like_C"/>
</dbReference>
<proteinExistence type="predicted"/>
<organism evidence="3 4">
    <name type="scientific">Genlisea aurea</name>
    <dbReference type="NCBI Taxonomy" id="192259"/>
    <lineage>
        <taxon>Eukaryota</taxon>
        <taxon>Viridiplantae</taxon>
        <taxon>Streptophyta</taxon>
        <taxon>Embryophyta</taxon>
        <taxon>Tracheophyta</taxon>
        <taxon>Spermatophyta</taxon>
        <taxon>Magnoliopsida</taxon>
        <taxon>eudicotyledons</taxon>
        <taxon>Gunneridae</taxon>
        <taxon>Pentapetalae</taxon>
        <taxon>asterids</taxon>
        <taxon>lamiids</taxon>
        <taxon>Lamiales</taxon>
        <taxon>Lentibulariaceae</taxon>
        <taxon>Genlisea</taxon>
    </lineage>
</organism>
<dbReference type="GO" id="GO:0005525">
    <property type="term" value="F:GTP binding"/>
    <property type="evidence" value="ECO:0007669"/>
    <property type="project" value="InterPro"/>
</dbReference>
<dbReference type="InterPro" id="IPR006073">
    <property type="entry name" value="GTP-bd"/>
</dbReference>
<name>S8CCN1_9LAMI</name>
<dbReference type="PANTHER" id="PTHR46434:SF1">
    <property type="entry name" value="GENETIC INTERACTOR OF PROHIBITINS 3, MITOCHONDRIAL"/>
    <property type="match status" value="1"/>
</dbReference>
<accession>S8CCN1</accession>